<gene>
    <name evidence="2" type="ORF">M513_02255</name>
    <name evidence="3" type="ORF">M514_02255</name>
</gene>
<dbReference type="Proteomes" id="UP000030758">
    <property type="component" value="Unassembled WGS sequence"/>
</dbReference>
<sequence>MRSIIRNDKLRTADKLSQGCVYELIRNCYAVYSGGTSRSLLDRFKEHLGDIASYKNAKDHPEEATDREHGEEDPKSLKQEKSWMSCSRNQQWWRT</sequence>
<accession>A0A085MIF2</accession>
<organism evidence="2 4">
    <name type="scientific">Trichuris suis</name>
    <name type="common">pig whipworm</name>
    <dbReference type="NCBI Taxonomy" id="68888"/>
    <lineage>
        <taxon>Eukaryota</taxon>
        <taxon>Metazoa</taxon>
        <taxon>Ecdysozoa</taxon>
        <taxon>Nematoda</taxon>
        <taxon>Enoplea</taxon>
        <taxon>Dorylaimia</taxon>
        <taxon>Trichinellida</taxon>
        <taxon>Trichuridae</taxon>
        <taxon>Trichuris</taxon>
    </lineage>
</organism>
<feature type="compositionally biased region" description="Polar residues" evidence="1">
    <location>
        <begin position="82"/>
        <end position="95"/>
    </location>
</feature>
<dbReference type="AlphaFoldDB" id="A0A085MIF2"/>
<feature type="non-terminal residue" evidence="2">
    <location>
        <position position="95"/>
    </location>
</feature>
<evidence type="ECO:0000313" key="4">
    <source>
        <dbReference type="Proteomes" id="UP000030764"/>
    </source>
</evidence>
<evidence type="ECO:0000313" key="2">
    <source>
        <dbReference type="EMBL" id="KFD56998.1"/>
    </source>
</evidence>
<keyword evidence="4" id="KW-1185">Reference proteome</keyword>
<feature type="region of interest" description="Disordered" evidence="1">
    <location>
        <begin position="54"/>
        <end position="95"/>
    </location>
</feature>
<name>A0A085MIF2_9BILA</name>
<proteinExistence type="predicted"/>
<dbReference type="EMBL" id="KL363191">
    <property type="protein sequence ID" value="KFD56998.1"/>
    <property type="molecule type" value="Genomic_DNA"/>
</dbReference>
<dbReference type="EMBL" id="KL367490">
    <property type="protein sequence ID" value="KFD70098.1"/>
    <property type="molecule type" value="Genomic_DNA"/>
</dbReference>
<protein>
    <submittedName>
        <fullName evidence="2">Uncharacterized protein</fullName>
    </submittedName>
</protein>
<evidence type="ECO:0000313" key="3">
    <source>
        <dbReference type="EMBL" id="KFD70098.1"/>
    </source>
</evidence>
<reference evidence="2 4" key="1">
    <citation type="journal article" date="2014" name="Nat. Genet.">
        <title>Genome and transcriptome of the porcine whipworm Trichuris suis.</title>
        <authorList>
            <person name="Jex A.R."/>
            <person name="Nejsum P."/>
            <person name="Schwarz E.M."/>
            <person name="Hu L."/>
            <person name="Young N.D."/>
            <person name="Hall R.S."/>
            <person name="Korhonen P.K."/>
            <person name="Liao S."/>
            <person name="Thamsborg S."/>
            <person name="Xia J."/>
            <person name="Xu P."/>
            <person name="Wang S."/>
            <person name="Scheerlinck J.P."/>
            <person name="Hofmann A."/>
            <person name="Sternberg P.W."/>
            <person name="Wang J."/>
            <person name="Gasser R.B."/>
        </authorList>
    </citation>
    <scope>NUCLEOTIDE SEQUENCE [LARGE SCALE GENOMIC DNA]</scope>
    <source>
        <strain evidence="3">DCEP-RM93F</strain>
        <strain evidence="2">DCEP-RM93M</strain>
    </source>
</reference>
<feature type="compositionally biased region" description="Basic and acidic residues" evidence="1">
    <location>
        <begin position="56"/>
        <end position="81"/>
    </location>
</feature>
<dbReference type="Proteomes" id="UP000030764">
    <property type="component" value="Unassembled WGS sequence"/>
</dbReference>
<evidence type="ECO:0000256" key="1">
    <source>
        <dbReference type="SAM" id="MobiDB-lite"/>
    </source>
</evidence>